<accession>A0A8H2XBB1</accession>
<protein>
    <recommendedName>
        <fullName evidence="3">NB-ARC domain-containing protein</fullName>
    </recommendedName>
</protein>
<sequence>MALADSLADGKIQAAEATVSDLSVVARCPAPTPIFTGHKLTIRMIESCILCNTMERKVCIVHGLGSTGKTQVVLRVIEETYDMWKEVVYINASTCESIEATLKSIAIAKKVGNTYKAALQWLESYYEPWLMVLDNVDDPSLPIRDYIPGGKHGSIIITTRLSGMVLLAQGTQSDCNISSMDPDDAMVLLLKSARKQEKLLSEKELESARALLQDMGHLALAVVHAGAFIGQSPHMSMSEYRSQFMVQNQRALEAYSKLPPAVKVNNYGHTVYTAWLMSMVYSAHELKSYYGLLHAYITQGSPLISFDEQS</sequence>
<name>A0A8H2XBB1_9AGAM</name>
<proteinExistence type="predicted"/>
<evidence type="ECO:0008006" key="3">
    <source>
        <dbReference type="Google" id="ProtNLM"/>
    </source>
</evidence>
<dbReference type="EMBL" id="CAJMWY010000220">
    <property type="protein sequence ID" value="CAE6422636.1"/>
    <property type="molecule type" value="Genomic_DNA"/>
</dbReference>
<reference evidence="1" key="1">
    <citation type="submission" date="2021-01" db="EMBL/GenBank/DDBJ databases">
        <authorList>
            <person name="Kaushik A."/>
        </authorList>
    </citation>
    <scope>NUCLEOTIDE SEQUENCE</scope>
    <source>
        <strain evidence="1">AG4-RS23</strain>
    </source>
</reference>
<comment type="caution">
    <text evidence="1">The sequence shown here is derived from an EMBL/GenBank/DDBJ whole genome shotgun (WGS) entry which is preliminary data.</text>
</comment>
<organism evidence="1 2">
    <name type="scientific">Rhizoctonia solani</name>
    <dbReference type="NCBI Taxonomy" id="456999"/>
    <lineage>
        <taxon>Eukaryota</taxon>
        <taxon>Fungi</taxon>
        <taxon>Dikarya</taxon>
        <taxon>Basidiomycota</taxon>
        <taxon>Agaricomycotina</taxon>
        <taxon>Agaricomycetes</taxon>
        <taxon>Cantharellales</taxon>
        <taxon>Ceratobasidiaceae</taxon>
        <taxon>Rhizoctonia</taxon>
    </lineage>
</organism>
<dbReference type="AlphaFoldDB" id="A0A8H2XBB1"/>
<dbReference type="SUPFAM" id="SSF52540">
    <property type="entry name" value="P-loop containing nucleoside triphosphate hydrolases"/>
    <property type="match status" value="1"/>
</dbReference>
<dbReference type="PANTHER" id="PTHR35205:SF1">
    <property type="entry name" value="ZU5 DOMAIN-CONTAINING PROTEIN"/>
    <property type="match status" value="1"/>
</dbReference>
<dbReference type="InterPro" id="IPR027417">
    <property type="entry name" value="P-loop_NTPase"/>
</dbReference>
<evidence type="ECO:0000313" key="2">
    <source>
        <dbReference type="Proteomes" id="UP000663861"/>
    </source>
</evidence>
<dbReference type="GO" id="GO:0043531">
    <property type="term" value="F:ADP binding"/>
    <property type="evidence" value="ECO:0007669"/>
    <property type="project" value="InterPro"/>
</dbReference>
<dbReference type="Gene3D" id="3.40.50.300">
    <property type="entry name" value="P-loop containing nucleotide triphosphate hydrolases"/>
    <property type="match status" value="1"/>
</dbReference>
<evidence type="ECO:0000313" key="1">
    <source>
        <dbReference type="EMBL" id="CAE6422636.1"/>
    </source>
</evidence>
<dbReference type="Proteomes" id="UP000663861">
    <property type="component" value="Unassembled WGS sequence"/>
</dbReference>
<dbReference type="PANTHER" id="PTHR35205">
    <property type="entry name" value="NB-ARC AND TPR DOMAIN PROTEIN"/>
    <property type="match status" value="1"/>
</dbReference>
<gene>
    <name evidence="1" type="ORF">RDB_LOCUS15340</name>
</gene>